<dbReference type="InterPro" id="IPR000683">
    <property type="entry name" value="Gfo/Idh/MocA-like_OxRdtase_N"/>
</dbReference>
<evidence type="ECO:0000313" key="2">
    <source>
        <dbReference type="EMBL" id="MBP1990799.1"/>
    </source>
</evidence>
<dbReference type="EMBL" id="JAGGLB010000006">
    <property type="protein sequence ID" value="MBP1990799.1"/>
    <property type="molecule type" value="Genomic_DNA"/>
</dbReference>
<dbReference type="Pfam" id="PF01408">
    <property type="entry name" value="GFO_IDH_MocA"/>
    <property type="match status" value="1"/>
</dbReference>
<gene>
    <name evidence="2" type="ORF">J2Z66_002405</name>
</gene>
<accession>A0ABS4ITA0</accession>
<dbReference type="Gene3D" id="3.40.50.720">
    <property type="entry name" value="NAD(P)-binding Rossmann-like Domain"/>
    <property type="match status" value="1"/>
</dbReference>
<organism evidence="2 3">
    <name type="scientific">Paenibacillus eucommiae</name>
    <dbReference type="NCBI Taxonomy" id="1355755"/>
    <lineage>
        <taxon>Bacteria</taxon>
        <taxon>Bacillati</taxon>
        <taxon>Bacillota</taxon>
        <taxon>Bacilli</taxon>
        <taxon>Bacillales</taxon>
        <taxon>Paenibacillaceae</taxon>
        <taxon>Paenibacillus</taxon>
    </lineage>
</organism>
<dbReference type="InterPro" id="IPR051450">
    <property type="entry name" value="Gfo/Idh/MocA_Oxidoreductases"/>
</dbReference>
<dbReference type="SUPFAM" id="SSF51735">
    <property type="entry name" value="NAD(P)-binding Rossmann-fold domains"/>
    <property type="match status" value="1"/>
</dbReference>
<dbReference type="Proteomes" id="UP001519287">
    <property type="component" value="Unassembled WGS sequence"/>
</dbReference>
<dbReference type="PANTHER" id="PTHR43377:SF1">
    <property type="entry name" value="BILIVERDIN REDUCTASE A"/>
    <property type="match status" value="1"/>
</dbReference>
<name>A0ABS4ITA0_9BACL</name>
<protein>
    <submittedName>
        <fullName evidence="2">Dehydrogenase</fullName>
    </submittedName>
</protein>
<proteinExistence type="predicted"/>
<dbReference type="InterPro" id="IPR036291">
    <property type="entry name" value="NAD(P)-bd_dom_sf"/>
</dbReference>
<evidence type="ECO:0000313" key="3">
    <source>
        <dbReference type="Proteomes" id="UP001519287"/>
    </source>
</evidence>
<evidence type="ECO:0000259" key="1">
    <source>
        <dbReference type="Pfam" id="PF01408"/>
    </source>
</evidence>
<comment type="caution">
    <text evidence="2">The sequence shown here is derived from an EMBL/GenBank/DDBJ whole genome shotgun (WGS) entry which is preliminary data.</text>
</comment>
<dbReference type="PANTHER" id="PTHR43377">
    <property type="entry name" value="BILIVERDIN REDUCTASE A"/>
    <property type="match status" value="1"/>
</dbReference>
<dbReference type="RefSeq" id="WP_209971556.1">
    <property type="nucleotide sequence ID" value="NZ_JAGGLB010000006.1"/>
</dbReference>
<reference evidence="2 3" key="1">
    <citation type="submission" date="2021-03" db="EMBL/GenBank/DDBJ databases">
        <title>Genomic Encyclopedia of Type Strains, Phase IV (KMG-IV): sequencing the most valuable type-strain genomes for metagenomic binning, comparative biology and taxonomic classification.</title>
        <authorList>
            <person name="Goeker M."/>
        </authorList>
    </citation>
    <scope>NUCLEOTIDE SEQUENCE [LARGE SCALE GENOMIC DNA]</scope>
    <source>
        <strain evidence="2 3">DSM 26048</strain>
    </source>
</reference>
<dbReference type="SUPFAM" id="SSF55347">
    <property type="entry name" value="Glyceraldehyde-3-phosphate dehydrogenase-like, C-terminal domain"/>
    <property type="match status" value="1"/>
</dbReference>
<dbReference type="Gene3D" id="3.30.360.10">
    <property type="entry name" value="Dihydrodipicolinate Reductase, domain 2"/>
    <property type="match status" value="1"/>
</dbReference>
<keyword evidence="3" id="KW-1185">Reference proteome</keyword>
<sequence length="341" mass="37928">MIQNKVLQIGSGSMGTRRMRDLSARGDVEIALFDEREDRRERAAERFGVTCFSSLESALLWGPDTVVISTPPHMHAEYVEMALLHGLHFFCEAEIWPYNYLEVERIGKERNIVAAPSCTLYFLPVVRELKKIVEEQLGGLHAYYMCLSVDAPGWHPGEGEEYYARHRSTAPGREMVPFELIALDYVFGEPEAAAGTVRQRGELLMKSEDTWCLQMTLASGATGQLSVFMGSPQTMRKGIAGGTNGFIEFDLSAGTISRKLPKLGIDDMLHLGAMSDILESVYADEINMFIEAVRKKTDWPFTYRKSSIVTGTLAAAEKSAITGRVELVDPGFLPATLPDQY</sequence>
<feature type="domain" description="Gfo/Idh/MocA-like oxidoreductase N-terminal" evidence="1">
    <location>
        <begin position="6"/>
        <end position="92"/>
    </location>
</feature>